<proteinExistence type="predicted"/>
<feature type="compositionally biased region" description="Low complexity" evidence="1">
    <location>
        <begin position="120"/>
        <end position="133"/>
    </location>
</feature>
<accession>A0A1I8BNC1</accession>
<sequence>MKSSLSAVMLTTVFFLCSAVFFIKVCPQGLSDVATSPASNGTTSNGSQSTTDDLKQQEEPKVKASSNGPDPMFNAMFPPKGDGPQELLVKKIEAYNEKVKHVQAQSLINDVITTKESESKGSSSTAKAESTGKVYSSSGAPTVIVGPSGTPAALKQPRSLTLRWTFLSLVVHDLRASLLRAVLPVAALLMRGIVAARRMVACCR</sequence>
<feature type="chain" id="PRO_5009315983" evidence="2">
    <location>
        <begin position="20"/>
        <end position="204"/>
    </location>
</feature>
<evidence type="ECO:0000313" key="4">
    <source>
        <dbReference type="WBParaSite" id="MhA1_Contig333.frz3.gene14"/>
    </source>
</evidence>
<organism evidence="3 4">
    <name type="scientific">Meloidogyne hapla</name>
    <name type="common">Root-knot nematode worm</name>
    <dbReference type="NCBI Taxonomy" id="6305"/>
    <lineage>
        <taxon>Eukaryota</taxon>
        <taxon>Metazoa</taxon>
        <taxon>Ecdysozoa</taxon>
        <taxon>Nematoda</taxon>
        <taxon>Chromadorea</taxon>
        <taxon>Rhabditida</taxon>
        <taxon>Tylenchina</taxon>
        <taxon>Tylenchomorpha</taxon>
        <taxon>Tylenchoidea</taxon>
        <taxon>Meloidogynidae</taxon>
        <taxon>Meloidogyninae</taxon>
        <taxon>Meloidogyne</taxon>
    </lineage>
</organism>
<evidence type="ECO:0000256" key="1">
    <source>
        <dbReference type="SAM" id="MobiDB-lite"/>
    </source>
</evidence>
<dbReference type="AlphaFoldDB" id="A0A1I8BNC1"/>
<feature type="compositionally biased region" description="Basic and acidic residues" evidence="1">
    <location>
        <begin position="52"/>
        <end position="62"/>
    </location>
</feature>
<feature type="region of interest" description="Disordered" evidence="1">
    <location>
        <begin position="115"/>
        <end position="139"/>
    </location>
</feature>
<keyword evidence="3" id="KW-1185">Reference proteome</keyword>
<keyword evidence="2" id="KW-0732">Signal</keyword>
<protein>
    <submittedName>
        <fullName evidence="4">Secreted protein</fullName>
    </submittedName>
</protein>
<dbReference type="WBParaSite" id="MhA1_Contig333.frz3.gene14">
    <property type="protein sequence ID" value="MhA1_Contig333.frz3.gene14"/>
    <property type="gene ID" value="MhA1_Contig333.frz3.gene14"/>
</dbReference>
<name>A0A1I8BNC1_MELHA</name>
<reference evidence="4" key="1">
    <citation type="submission" date="2016-11" db="UniProtKB">
        <authorList>
            <consortium name="WormBaseParasite"/>
        </authorList>
    </citation>
    <scope>IDENTIFICATION</scope>
</reference>
<dbReference type="Proteomes" id="UP000095281">
    <property type="component" value="Unplaced"/>
</dbReference>
<feature type="compositionally biased region" description="Low complexity" evidence="1">
    <location>
        <begin position="39"/>
        <end position="51"/>
    </location>
</feature>
<evidence type="ECO:0000256" key="2">
    <source>
        <dbReference type="SAM" id="SignalP"/>
    </source>
</evidence>
<feature type="region of interest" description="Disordered" evidence="1">
    <location>
        <begin position="34"/>
        <end position="80"/>
    </location>
</feature>
<evidence type="ECO:0000313" key="3">
    <source>
        <dbReference type="Proteomes" id="UP000095281"/>
    </source>
</evidence>
<feature type="signal peptide" evidence="2">
    <location>
        <begin position="1"/>
        <end position="19"/>
    </location>
</feature>